<dbReference type="EMBL" id="JAWDKC010000011">
    <property type="protein sequence ID" value="MDV0444959.1"/>
    <property type="molecule type" value="Genomic_DNA"/>
</dbReference>
<keyword evidence="1" id="KW-1133">Transmembrane helix</keyword>
<feature type="transmembrane region" description="Helical" evidence="1">
    <location>
        <begin position="105"/>
        <end position="125"/>
    </location>
</feature>
<gene>
    <name evidence="2" type="ORF">MmiAt1_05090</name>
</gene>
<name>A0ABU3VNI3_9EURY</name>
<dbReference type="Proteomes" id="UP001272052">
    <property type="component" value="Unassembled WGS sequence"/>
</dbReference>
<evidence type="ECO:0000313" key="2">
    <source>
        <dbReference type="EMBL" id="MDV0444959.1"/>
    </source>
</evidence>
<keyword evidence="3" id="KW-1185">Reference proteome</keyword>
<feature type="transmembrane region" description="Helical" evidence="1">
    <location>
        <begin position="75"/>
        <end position="99"/>
    </location>
</feature>
<evidence type="ECO:0000256" key="1">
    <source>
        <dbReference type="SAM" id="Phobius"/>
    </source>
</evidence>
<accession>A0ABU3VNI3</accession>
<feature type="transmembrane region" description="Helical" evidence="1">
    <location>
        <begin position="223"/>
        <end position="244"/>
    </location>
</feature>
<reference evidence="2 3" key="1">
    <citation type="submission" date="2023-06" db="EMBL/GenBank/DDBJ databases">
        <title>Genome sequence of Methanimicrococcus sp. At1.</title>
        <authorList>
            <person name="Protasov E."/>
            <person name="Platt K."/>
            <person name="Poehlein A."/>
            <person name="Daniel R."/>
            <person name="Brune A."/>
        </authorList>
    </citation>
    <scope>NUCLEOTIDE SEQUENCE [LARGE SCALE GENOMIC DNA]</scope>
    <source>
        <strain evidence="2 3">At1</strain>
    </source>
</reference>
<evidence type="ECO:0000313" key="3">
    <source>
        <dbReference type="Proteomes" id="UP001272052"/>
    </source>
</evidence>
<feature type="transmembrane region" description="Helical" evidence="1">
    <location>
        <begin position="200"/>
        <end position="217"/>
    </location>
</feature>
<feature type="transmembrane region" description="Helical" evidence="1">
    <location>
        <begin position="256"/>
        <end position="280"/>
    </location>
</feature>
<feature type="transmembrane region" description="Helical" evidence="1">
    <location>
        <begin position="137"/>
        <end position="156"/>
    </location>
</feature>
<dbReference type="RefSeq" id="WP_318785366.1">
    <property type="nucleotide sequence ID" value="NZ_JAWDKC010000011.1"/>
</dbReference>
<organism evidence="2 3">
    <name type="scientific">Methanimicrococcus hacksteinii</name>
    <dbReference type="NCBI Taxonomy" id="3028293"/>
    <lineage>
        <taxon>Archaea</taxon>
        <taxon>Methanobacteriati</taxon>
        <taxon>Methanobacteriota</taxon>
        <taxon>Stenosarchaea group</taxon>
        <taxon>Methanomicrobia</taxon>
        <taxon>Methanosarcinales</taxon>
        <taxon>Methanosarcinaceae</taxon>
        <taxon>Methanimicrococcus</taxon>
    </lineage>
</organism>
<keyword evidence="1" id="KW-0812">Transmembrane</keyword>
<proteinExistence type="predicted"/>
<keyword evidence="1" id="KW-0472">Membrane</keyword>
<feature type="transmembrane region" description="Helical" evidence="1">
    <location>
        <begin position="168"/>
        <end position="188"/>
    </location>
</feature>
<comment type="caution">
    <text evidence="2">The sequence shown here is derived from an EMBL/GenBank/DDBJ whole genome shotgun (WGS) entry which is preliminary data.</text>
</comment>
<protein>
    <submittedName>
        <fullName evidence="2">Uncharacterized protein</fullName>
    </submittedName>
</protein>
<sequence>MGLFGKLEKKIDQKIDREVSSAKYQAERKVDNAVDKKINDTKKEVKDSVKEELKNSSFFFFKKSNIMTHINRQKLIPAIESLIISLPALLLTLTIVILNKNPERKIIFLLYIILIFAANIIYYLILKQKYNLKTEDFLYGIGFTAICFAIVPTSIRMGSFLHPIDLPISFYILSIILPASSFYSYLVVSKNIEKKIDKTGIIFILVNVIFLAGFIKYNEIVELFYYYIFVLPVFFMVYLIHYAIYKNHRFSSRGLAWTPVWVTLIILIGLAILIITSMLFNKLNYG</sequence>